<accession>A0A1G2JQ08</accession>
<keyword evidence="5" id="KW-0004">4Fe-4S</keyword>
<sequence>MLTGQESVEEISERYYNYAITQGFHLNPDKKTTDRVISGLLENEKKYGKKYCPCRRVTGDAEKDAKIICPCAYHKDEIAKDGHCICNLFVK</sequence>
<dbReference type="SUPFAM" id="SSF57662">
    <property type="entry name" value="Ferredoxin thioredoxin reductase (FTR), catalytic beta chain"/>
    <property type="match status" value="1"/>
</dbReference>
<evidence type="ECO:0000256" key="2">
    <source>
        <dbReference type="ARBA" id="ARBA00003945"/>
    </source>
</evidence>
<dbReference type="Proteomes" id="UP000178935">
    <property type="component" value="Unassembled WGS sequence"/>
</dbReference>
<evidence type="ECO:0000256" key="6">
    <source>
        <dbReference type="ARBA" id="ARBA00022723"/>
    </source>
</evidence>
<dbReference type="InterPro" id="IPR036644">
    <property type="entry name" value="FTR_bsu_sf"/>
</dbReference>
<dbReference type="GO" id="GO:0051539">
    <property type="term" value="F:4 iron, 4 sulfur cluster binding"/>
    <property type="evidence" value="ECO:0007669"/>
    <property type="project" value="UniProtKB-KW"/>
</dbReference>
<evidence type="ECO:0000256" key="7">
    <source>
        <dbReference type="ARBA" id="ARBA00023002"/>
    </source>
</evidence>
<evidence type="ECO:0000256" key="4">
    <source>
        <dbReference type="ARBA" id="ARBA00012358"/>
    </source>
</evidence>
<comment type="cofactor">
    <cofactor evidence="1">
        <name>[4Fe-4S] cluster</name>
        <dbReference type="ChEBI" id="CHEBI:49883"/>
    </cofactor>
</comment>
<comment type="function">
    <text evidence="2">Catalytic subunit of the ferredoxin-thioredoxin reductase (FTR), which catalyzes the two-electron reduction of thioredoxins by the electrons provided by reduced ferredoxin.</text>
</comment>
<protein>
    <recommendedName>
        <fullName evidence="4">ferredoxin:thioredoxin reductase</fullName>
        <ecNumber evidence="4">1.8.7.2</ecNumber>
    </recommendedName>
    <alternativeName>
        <fullName evidence="12">Ferredoxin-thioredoxin reductase subunit B</fullName>
    </alternativeName>
</protein>
<keyword evidence="9" id="KW-0411">Iron-sulfur</keyword>
<evidence type="ECO:0000256" key="1">
    <source>
        <dbReference type="ARBA" id="ARBA00001966"/>
    </source>
</evidence>
<name>A0A1G2JQ08_9BACT</name>
<comment type="caution">
    <text evidence="14">The sequence shown here is derived from an EMBL/GenBank/DDBJ whole genome shotgun (WGS) entry which is preliminary data.</text>
</comment>
<dbReference type="AlphaFoldDB" id="A0A1G2JQ08"/>
<comment type="similarity">
    <text evidence="3">Belongs to the ferredoxin thioredoxin reductase beta subunit family.</text>
</comment>
<organism evidence="14 15">
    <name type="scientific">Candidatus Staskawiczbacteria bacterium RIFOXYD1_FULL_32_13</name>
    <dbReference type="NCBI Taxonomy" id="1802234"/>
    <lineage>
        <taxon>Bacteria</taxon>
        <taxon>Candidatus Staskawicziibacteriota</taxon>
    </lineage>
</organism>
<keyword evidence="10" id="KW-1015">Disulfide bond</keyword>
<evidence type="ECO:0000256" key="9">
    <source>
        <dbReference type="ARBA" id="ARBA00023014"/>
    </source>
</evidence>
<dbReference type="PANTHER" id="PTHR35113">
    <property type="entry name" value="FERREDOXIN-THIOREDOXIN REDUCTASE CATALYTIC CHAIN, CHLOROPLASTIC"/>
    <property type="match status" value="1"/>
</dbReference>
<evidence type="ECO:0000256" key="13">
    <source>
        <dbReference type="ARBA" id="ARBA00048150"/>
    </source>
</evidence>
<comment type="catalytic activity">
    <reaction evidence="13">
        <text>[thioredoxin]-disulfide + 2 reduced [2Fe-2S]-[ferredoxin] + 2 H(+) = [thioredoxin]-dithiol + 2 oxidized [2Fe-2S]-[ferredoxin]</text>
        <dbReference type="Rhea" id="RHEA:42336"/>
        <dbReference type="Rhea" id="RHEA-COMP:10000"/>
        <dbReference type="Rhea" id="RHEA-COMP:10001"/>
        <dbReference type="Rhea" id="RHEA-COMP:10698"/>
        <dbReference type="Rhea" id="RHEA-COMP:10700"/>
        <dbReference type="ChEBI" id="CHEBI:15378"/>
        <dbReference type="ChEBI" id="CHEBI:29950"/>
        <dbReference type="ChEBI" id="CHEBI:33737"/>
        <dbReference type="ChEBI" id="CHEBI:33738"/>
        <dbReference type="ChEBI" id="CHEBI:50058"/>
        <dbReference type="EC" id="1.8.7.2"/>
    </reaction>
</comment>
<dbReference type="EC" id="1.8.7.2" evidence="4"/>
<evidence type="ECO:0000256" key="12">
    <source>
        <dbReference type="ARBA" id="ARBA00030295"/>
    </source>
</evidence>
<dbReference type="Gene3D" id="3.90.460.10">
    <property type="entry name" value="Ferredoxin thioredoxin reductase catalytic beta subunit"/>
    <property type="match status" value="1"/>
</dbReference>
<dbReference type="InterPro" id="IPR004209">
    <property type="entry name" value="FTR_bsu"/>
</dbReference>
<evidence type="ECO:0000313" key="15">
    <source>
        <dbReference type="Proteomes" id="UP000178935"/>
    </source>
</evidence>
<gene>
    <name evidence="14" type="ORF">A2561_01165</name>
</gene>
<dbReference type="Pfam" id="PF02943">
    <property type="entry name" value="FeThRed_B"/>
    <property type="match status" value="1"/>
</dbReference>
<keyword evidence="8" id="KW-0408">Iron</keyword>
<evidence type="ECO:0000256" key="5">
    <source>
        <dbReference type="ARBA" id="ARBA00022485"/>
    </source>
</evidence>
<dbReference type="GO" id="GO:0016730">
    <property type="term" value="F:oxidoreductase activity, acting on iron-sulfur proteins as donors"/>
    <property type="evidence" value="ECO:0007669"/>
    <property type="project" value="InterPro"/>
</dbReference>
<dbReference type="EMBL" id="MHPU01000010">
    <property type="protein sequence ID" value="OGZ89209.1"/>
    <property type="molecule type" value="Genomic_DNA"/>
</dbReference>
<dbReference type="PANTHER" id="PTHR35113:SF1">
    <property type="entry name" value="FERREDOXIN-THIOREDOXIN REDUCTASE CATALYTIC CHAIN, CHLOROPLASTIC"/>
    <property type="match status" value="1"/>
</dbReference>
<dbReference type="GO" id="GO:0046872">
    <property type="term" value="F:metal ion binding"/>
    <property type="evidence" value="ECO:0007669"/>
    <property type="project" value="UniProtKB-KW"/>
</dbReference>
<comment type="subunit">
    <text evidence="11">Heterodimer of subunit A (variable subunit) and subunit B (catalytic subunit). Heterodimeric FTR forms a complex with ferredoxin and thioredoxin.</text>
</comment>
<keyword evidence="6" id="KW-0479">Metal-binding</keyword>
<evidence type="ECO:0000313" key="14">
    <source>
        <dbReference type="EMBL" id="OGZ89209.1"/>
    </source>
</evidence>
<evidence type="ECO:0000256" key="11">
    <source>
        <dbReference type="ARBA" id="ARBA00026011"/>
    </source>
</evidence>
<evidence type="ECO:0000256" key="8">
    <source>
        <dbReference type="ARBA" id="ARBA00023004"/>
    </source>
</evidence>
<evidence type="ECO:0000256" key="3">
    <source>
        <dbReference type="ARBA" id="ARBA00007941"/>
    </source>
</evidence>
<keyword evidence="7" id="KW-0560">Oxidoreductase</keyword>
<evidence type="ECO:0000256" key="10">
    <source>
        <dbReference type="ARBA" id="ARBA00023157"/>
    </source>
</evidence>
<reference evidence="14 15" key="1">
    <citation type="journal article" date="2016" name="Nat. Commun.">
        <title>Thousands of microbial genomes shed light on interconnected biogeochemical processes in an aquifer system.</title>
        <authorList>
            <person name="Anantharaman K."/>
            <person name="Brown C.T."/>
            <person name="Hug L.A."/>
            <person name="Sharon I."/>
            <person name="Castelle C.J."/>
            <person name="Probst A.J."/>
            <person name="Thomas B.C."/>
            <person name="Singh A."/>
            <person name="Wilkins M.J."/>
            <person name="Karaoz U."/>
            <person name="Brodie E.L."/>
            <person name="Williams K.H."/>
            <person name="Hubbard S.S."/>
            <person name="Banfield J.F."/>
        </authorList>
    </citation>
    <scope>NUCLEOTIDE SEQUENCE [LARGE SCALE GENOMIC DNA]</scope>
</reference>
<proteinExistence type="inferred from homology"/>